<keyword evidence="3" id="KW-1185">Reference proteome</keyword>
<gene>
    <name evidence="2" type="ORF">PLEPLA_LOCUS17870</name>
</gene>
<organism evidence="2 3">
    <name type="scientific">Pleuronectes platessa</name>
    <name type="common">European plaice</name>
    <dbReference type="NCBI Taxonomy" id="8262"/>
    <lineage>
        <taxon>Eukaryota</taxon>
        <taxon>Metazoa</taxon>
        <taxon>Chordata</taxon>
        <taxon>Craniata</taxon>
        <taxon>Vertebrata</taxon>
        <taxon>Euteleostomi</taxon>
        <taxon>Actinopterygii</taxon>
        <taxon>Neopterygii</taxon>
        <taxon>Teleostei</taxon>
        <taxon>Neoteleostei</taxon>
        <taxon>Acanthomorphata</taxon>
        <taxon>Carangaria</taxon>
        <taxon>Pleuronectiformes</taxon>
        <taxon>Pleuronectoidei</taxon>
        <taxon>Pleuronectidae</taxon>
        <taxon>Pleuronectes</taxon>
    </lineage>
</organism>
<accession>A0A9N7UEE8</accession>
<proteinExistence type="predicted"/>
<feature type="compositionally biased region" description="Basic and acidic residues" evidence="1">
    <location>
        <begin position="46"/>
        <end position="58"/>
    </location>
</feature>
<name>A0A9N7UEE8_PLEPL</name>
<comment type="caution">
    <text evidence="2">The sequence shown here is derived from an EMBL/GenBank/DDBJ whole genome shotgun (WGS) entry which is preliminary data.</text>
</comment>
<dbReference type="Proteomes" id="UP001153269">
    <property type="component" value="Unassembled WGS sequence"/>
</dbReference>
<evidence type="ECO:0000313" key="3">
    <source>
        <dbReference type="Proteomes" id="UP001153269"/>
    </source>
</evidence>
<feature type="region of interest" description="Disordered" evidence="1">
    <location>
        <begin position="44"/>
        <end position="75"/>
    </location>
</feature>
<dbReference type="AlphaFoldDB" id="A0A9N7UEE8"/>
<protein>
    <submittedName>
        <fullName evidence="2">Uncharacterized protein</fullName>
    </submittedName>
</protein>
<reference evidence="2" key="1">
    <citation type="submission" date="2020-03" db="EMBL/GenBank/DDBJ databases">
        <authorList>
            <person name="Weist P."/>
        </authorList>
    </citation>
    <scope>NUCLEOTIDE SEQUENCE</scope>
</reference>
<evidence type="ECO:0000256" key="1">
    <source>
        <dbReference type="SAM" id="MobiDB-lite"/>
    </source>
</evidence>
<sequence>MKKRVVQTKRPKPKFVLSGLWRTLMIGVTRIHTNTLCVCLRASEPSSRELPDKSDLRPHAPRQLPNPRGSLAKPTAGTAQLLSDDGTDLLFIIHASRVPTIQT</sequence>
<dbReference type="EMBL" id="CADEAL010001180">
    <property type="protein sequence ID" value="CAB1429890.1"/>
    <property type="molecule type" value="Genomic_DNA"/>
</dbReference>
<evidence type="ECO:0000313" key="2">
    <source>
        <dbReference type="EMBL" id="CAB1429890.1"/>
    </source>
</evidence>